<evidence type="ECO:0000313" key="14">
    <source>
        <dbReference type="Proteomes" id="UP001054902"/>
    </source>
</evidence>
<evidence type="ECO:0000256" key="3">
    <source>
        <dbReference type="ARBA" id="ARBA00004308"/>
    </source>
</evidence>
<dbReference type="Gene3D" id="1.10.10.1940">
    <property type="match status" value="2"/>
</dbReference>
<keyword evidence="9" id="KW-0408">Iron</keyword>
<evidence type="ECO:0000256" key="1">
    <source>
        <dbReference type="ARBA" id="ARBA00001961"/>
    </source>
</evidence>
<dbReference type="GO" id="GO:0031418">
    <property type="term" value="F:L-ascorbic acid binding"/>
    <property type="evidence" value="ECO:0007669"/>
    <property type="project" value="InterPro"/>
</dbReference>
<sequence length="505" mass="57437">MKIIRNTPCIIFFIVCLVLEVSGESEFCEYDVCTRISNDPIPDPCKDANDSCPGWAEEGECKANPGYMLNHCARSCGVCKDVEGKSHSTAPTDVCQDVETPAECERLAALGECALEQDFMKDNCKATCLFCIDEEDLMSRGYSQDEIMKRKRVQELNMNIQQENPGRDEIEKYHTIGQIRAMEKYAKTTCTSDNFDPEARALCKNSLPQCAYYASKGLCKSKVIFMMDNCALACRMCEALPTFQKCIGKRHPHDSILSERFMKTVTDEDDEEEYEEFSLDTYFENLQKKDLKLQILTEANDDEPYIVQVDDVFTEEEIDEMLNLVKNTEMKNSEVPAMDNFHGSHEYVSPHRISQTAVCSNSTEAGCSDIIMEISSMITKVLDLPFDNMEFPQIDRYLKGGYYTAHHDYRIHDEYKPAGPRVLSIYLVIAEAEEGGMIGFPALDFMMIKPKKGSILIFQNTDESFEQSDDRMMKEILTVKEGTLTLMHTHLHLYNYVKAVENGCA</sequence>
<feature type="signal peptide" evidence="11">
    <location>
        <begin position="1"/>
        <end position="23"/>
    </location>
</feature>
<dbReference type="Pfam" id="PF01549">
    <property type="entry name" value="ShK"/>
    <property type="match status" value="3"/>
</dbReference>
<dbReference type="AlphaFoldDB" id="A0AAD3CQR6"/>
<keyword evidence="7" id="KW-1133">Transmembrane helix</keyword>
<keyword evidence="10" id="KW-0472">Membrane</keyword>
<gene>
    <name evidence="13" type="ORF">CTEN210_05892</name>
</gene>
<protein>
    <recommendedName>
        <fullName evidence="12">ShKT domain-containing protein</fullName>
    </recommendedName>
</protein>
<feature type="domain" description="ShKT" evidence="12">
    <location>
        <begin position="45"/>
        <end position="79"/>
    </location>
</feature>
<dbReference type="GO" id="GO:0005506">
    <property type="term" value="F:iron ion binding"/>
    <property type="evidence" value="ECO:0007669"/>
    <property type="project" value="InterPro"/>
</dbReference>
<dbReference type="SMART" id="SM00702">
    <property type="entry name" value="P4Hc"/>
    <property type="match status" value="1"/>
</dbReference>
<evidence type="ECO:0000256" key="5">
    <source>
        <dbReference type="ARBA" id="ARBA00022723"/>
    </source>
</evidence>
<dbReference type="GO" id="GO:0016020">
    <property type="term" value="C:membrane"/>
    <property type="evidence" value="ECO:0007669"/>
    <property type="project" value="UniProtKB-SubCell"/>
</dbReference>
<keyword evidence="4" id="KW-0812">Transmembrane</keyword>
<evidence type="ECO:0000256" key="6">
    <source>
        <dbReference type="ARBA" id="ARBA00022964"/>
    </source>
</evidence>
<dbReference type="PANTHER" id="PTHR10869">
    <property type="entry name" value="PROLYL 4-HYDROXYLASE ALPHA SUBUNIT"/>
    <property type="match status" value="1"/>
</dbReference>
<dbReference type="Proteomes" id="UP001054902">
    <property type="component" value="Unassembled WGS sequence"/>
</dbReference>
<reference evidence="13 14" key="1">
    <citation type="journal article" date="2021" name="Sci. Rep.">
        <title>The genome of the diatom Chaetoceros tenuissimus carries an ancient integrated fragment of an extant virus.</title>
        <authorList>
            <person name="Hongo Y."/>
            <person name="Kimura K."/>
            <person name="Takaki Y."/>
            <person name="Yoshida Y."/>
            <person name="Baba S."/>
            <person name="Kobayashi G."/>
            <person name="Nagasaki K."/>
            <person name="Hano T."/>
            <person name="Tomaru Y."/>
        </authorList>
    </citation>
    <scope>NUCLEOTIDE SEQUENCE [LARGE SCALE GENOMIC DNA]</scope>
    <source>
        <strain evidence="13 14">NIES-3715</strain>
    </source>
</reference>
<evidence type="ECO:0000313" key="13">
    <source>
        <dbReference type="EMBL" id="GFH49416.1"/>
    </source>
</evidence>
<dbReference type="EMBL" id="BLLK01000038">
    <property type="protein sequence ID" value="GFH49416.1"/>
    <property type="molecule type" value="Genomic_DNA"/>
</dbReference>
<accession>A0AAD3CQR6</accession>
<keyword evidence="8" id="KW-0560">Oxidoreductase</keyword>
<evidence type="ECO:0000256" key="7">
    <source>
        <dbReference type="ARBA" id="ARBA00022989"/>
    </source>
</evidence>
<evidence type="ECO:0000256" key="8">
    <source>
        <dbReference type="ARBA" id="ARBA00023002"/>
    </source>
</evidence>
<evidence type="ECO:0000256" key="4">
    <source>
        <dbReference type="ARBA" id="ARBA00022692"/>
    </source>
</evidence>
<comment type="subcellular location">
    <subcellularLocation>
        <location evidence="3">Endomembrane system</location>
    </subcellularLocation>
    <subcellularLocation>
        <location evidence="2">Membrane</location>
        <topology evidence="2">Single-pass membrane protein</topology>
    </subcellularLocation>
</comment>
<dbReference type="Gene3D" id="2.60.120.620">
    <property type="entry name" value="q2cbj1_9rhob like domain"/>
    <property type="match status" value="1"/>
</dbReference>
<evidence type="ECO:0000256" key="9">
    <source>
        <dbReference type="ARBA" id="ARBA00023004"/>
    </source>
</evidence>
<keyword evidence="14" id="KW-1185">Reference proteome</keyword>
<dbReference type="InterPro" id="IPR045054">
    <property type="entry name" value="P4HA-like"/>
</dbReference>
<dbReference type="GO" id="GO:0004656">
    <property type="term" value="F:procollagen-proline 4-dioxygenase activity"/>
    <property type="evidence" value="ECO:0007669"/>
    <property type="project" value="TreeGrafter"/>
</dbReference>
<name>A0AAD3CQR6_9STRA</name>
<evidence type="ECO:0000256" key="10">
    <source>
        <dbReference type="ARBA" id="ARBA00023136"/>
    </source>
</evidence>
<dbReference type="GO" id="GO:0005783">
    <property type="term" value="C:endoplasmic reticulum"/>
    <property type="evidence" value="ECO:0007669"/>
    <property type="project" value="TreeGrafter"/>
</dbReference>
<evidence type="ECO:0000256" key="2">
    <source>
        <dbReference type="ARBA" id="ARBA00004167"/>
    </source>
</evidence>
<dbReference type="InterPro" id="IPR006620">
    <property type="entry name" value="Pro_4_hyd_alph"/>
</dbReference>
<comment type="cofactor">
    <cofactor evidence="1">
        <name>L-ascorbate</name>
        <dbReference type="ChEBI" id="CHEBI:38290"/>
    </cofactor>
</comment>
<evidence type="ECO:0000256" key="11">
    <source>
        <dbReference type="SAM" id="SignalP"/>
    </source>
</evidence>
<proteinExistence type="predicted"/>
<feature type="chain" id="PRO_5042186112" description="ShKT domain-containing protein" evidence="11">
    <location>
        <begin position="24"/>
        <end position="505"/>
    </location>
</feature>
<keyword evidence="5" id="KW-0479">Metal-binding</keyword>
<dbReference type="InterPro" id="IPR003582">
    <property type="entry name" value="ShKT_dom"/>
</dbReference>
<feature type="domain" description="ShKT" evidence="12">
    <location>
        <begin position="95"/>
        <end position="131"/>
    </location>
</feature>
<comment type="caution">
    <text evidence="13">The sequence shown here is derived from an EMBL/GenBank/DDBJ whole genome shotgun (WGS) entry which is preliminary data.</text>
</comment>
<feature type="domain" description="ShKT" evidence="12">
    <location>
        <begin position="203"/>
        <end position="237"/>
    </location>
</feature>
<organism evidence="13 14">
    <name type="scientific">Chaetoceros tenuissimus</name>
    <dbReference type="NCBI Taxonomy" id="426638"/>
    <lineage>
        <taxon>Eukaryota</taxon>
        <taxon>Sar</taxon>
        <taxon>Stramenopiles</taxon>
        <taxon>Ochrophyta</taxon>
        <taxon>Bacillariophyta</taxon>
        <taxon>Coscinodiscophyceae</taxon>
        <taxon>Chaetocerotophycidae</taxon>
        <taxon>Chaetocerotales</taxon>
        <taxon>Chaetocerotaceae</taxon>
        <taxon>Chaetoceros</taxon>
    </lineage>
</organism>
<dbReference type="PANTHER" id="PTHR10869:SF233">
    <property type="entry name" value="FE2OG DIOXYGENASE DOMAIN-CONTAINING PROTEIN"/>
    <property type="match status" value="1"/>
</dbReference>
<keyword evidence="6" id="KW-0223">Dioxygenase</keyword>
<evidence type="ECO:0000259" key="12">
    <source>
        <dbReference type="PROSITE" id="PS51670"/>
    </source>
</evidence>
<dbReference type="PROSITE" id="PS51670">
    <property type="entry name" value="SHKT"/>
    <property type="match status" value="3"/>
</dbReference>
<keyword evidence="11" id="KW-0732">Signal</keyword>
<dbReference type="SMART" id="SM00254">
    <property type="entry name" value="ShKT"/>
    <property type="match status" value="3"/>
</dbReference>